<dbReference type="InterPro" id="IPR032799">
    <property type="entry name" value="TAXi_C"/>
</dbReference>
<dbReference type="InterPro" id="IPR033121">
    <property type="entry name" value="PEPTIDASE_A1"/>
</dbReference>
<proteinExistence type="inferred from homology"/>
<dbReference type="PROSITE" id="PS51767">
    <property type="entry name" value="PEPTIDASE_A1"/>
    <property type="match status" value="1"/>
</dbReference>
<feature type="chain" id="PRO_5027640505" evidence="10">
    <location>
        <begin position="26"/>
        <end position="639"/>
    </location>
</feature>
<keyword evidence="9" id="KW-0472">Membrane</keyword>
<evidence type="ECO:0000256" key="3">
    <source>
        <dbReference type="ARBA" id="ARBA00022750"/>
    </source>
</evidence>
<dbReference type="InterPro" id="IPR034161">
    <property type="entry name" value="Pepsin-like_plant"/>
</dbReference>
<evidence type="ECO:0000256" key="9">
    <source>
        <dbReference type="SAM" id="Phobius"/>
    </source>
</evidence>
<dbReference type="PROSITE" id="PS00141">
    <property type="entry name" value="ASP_PROTEASE"/>
    <property type="match status" value="1"/>
</dbReference>
<dbReference type="PANTHER" id="PTHR13683">
    <property type="entry name" value="ASPARTYL PROTEASES"/>
    <property type="match status" value="1"/>
</dbReference>
<evidence type="ECO:0000256" key="7">
    <source>
        <dbReference type="RuleBase" id="RU000454"/>
    </source>
</evidence>
<evidence type="ECO:0000256" key="1">
    <source>
        <dbReference type="ARBA" id="ARBA00007447"/>
    </source>
</evidence>
<feature type="active site" evidence="6">
    <location>
        <position position="106"/>
    </location>
</feature>
<evidence type="ECO:0000313" key="12">
    <source>
        <dbReference type="Proteomes" id="UP000515151"/>
    </source>
</evidence>
<accession>A0A6P8E0J8</accession>
<evidence type="ECO:0000256" key="10">
    <source>
        <dbReference type="SAM" id="SignalP"/>
    </source>
</evidence>
<feature type="compositionally biased region" description="Polar residues" evidence="8">
    <location>
        <begin position="448"/>
        <end position="457"/>
    </location>
</feature>
<sequence>MARSSPWSLLAPLLVSFSLIGPASPTDLLTSSTDRPRPLILPLSLTPRHSSPSDRDHHRRRLLHGSEPRGKPNARMRLYDDLLSNGYYTTRLYIGTPPQEFALIVDTGSTVMYVPCSNCKQCGEHQDPRFQPELSSTYQPVKCNSQCYCDSEGKQCTYERRYAEMSSSSGVLSNDIISFGNESALLPQRALFGCENMETGDLYKQRADGIMGLGRGSLSIVNQLVQKGVISDSFSLCYGGMGVGGGAMILGAIPPPADMVFSHSDPHRSPYYNLEMKEIHVAGKPLKLKSSTFNGRHGTVLDSGTTYAYLPATAFVAFKDAIIKNVLSLKQIPGPDPHYHDICFAGAGWKASHLSQAFPEVDMVFKNGRKLSLSPENYLFRHTKVPGAYCLGIFKNENDETTLLGGIIVRNTLVTYDRENKKIGFWKTNCSELWKKKQEADGPAPSDSIPQSHNTSLVLPPSEAPSGLPSSDFAGQLHVGLITFDMSFSGNDSNENPNFTELAELIARELEIDASQVQLLNFTHKGNKSVIKWAIFPTKSAKYISKSTALSMIMRLRDHHVQLPERFGNYELVQWSIEPQKKQTWWHQHVWVVAASATAAVLLNLSIFGIWFVWRNKQQSVVAYKPVGSVVPEQELQPL</sequence>
<dbReference type="GeneID" id="116209452"/>
<reference evidence="12" key="1">
    <citation type="journal article" date="2020" name="Plant Biotechnol. J.">
        <title>The pomegranate (Punica granatum L.) draft genome dissects genetic divergence between soft- and hard-seeded cultivars.</title>
        <authorList>
            <person name="Luo X."/>
            <person name="Li H."/>
            <person name="Wu Z."/>
            <person name="Yao W."/>
            <person name="Zhao P."/>
            <person name="Cao D."/>
            <person name="Yu H."/>
            <person name="Li K."/>
            <person name="Poudel K."/>
            <person name="Zhao D."/>
            <person name="Zhang F."/>
            <person name="Xia X."/>
            <person name="Chen L."/>
            <person name="Wang Q."/>
            <person name="Jing D."/>
            <person name="Cao S."/>
        </authorList>
    </citation>
    <scope>NUCLEOTIDE SEQUENCE [LARGE SCALE GENOMIC DNA]</scope>
    <source>
        <strain evidence="12">cv. Tunisia</strain>
    </source>
</reference>
<keyword evidence="12" id="KW-1185">Reference proteome</keyword>
<feature type="signal peptide" evidence="10">
    <location>
        <begin position="1"/>
        <end position="25"/>
    </location>
</feature>
<keyword evidence="5" id="KW-0325">Glycoprotein</keyword>
<reference evidence="13" key="2">
    <citation type="submission" date="2025-08" db="UniProtKB">
        <authorList>
            <consortium name="RefSeq"/>
        </authorList>
    </citation>
    <scope>IDENTIFICATION</scope>
    <source>
        <tissue evidence="13">Leaf</tissue>
    </source>
</reference>
<keyword evidence="3 7" id="KW-0064">Aspartyl protease</keyword>
<dbReference type="AlphaFoldDB" id="A0A6P8E0J8"/>
<dbReference type="FunFam" id="2.40.70.10:FF:000030">
    <property type="entry name" value="Eukaryotic aspartyl protease family protein"/>
    <property type="match status" value="1"/>
</dbReference>
<dbReference type="Gene3D" id="2.40.70.10">
    <property type="entry name" value="Acid Proteases"/>
    <property type="match status" value="2"/>
</dbReference>
<evidence type="ECO:0000313" key="13">
    <source>
        <dbReference type="RefSeq" id="XP_031398961.1"/>
    </source>
</evidence>
<feature type="transmembrane region" description="Helical" evidence="9">
    <location>
        <begin position="590"/>
        <end position="614"/>
    </location>
</feature>
<dbReference type="PANTHER" id="PTHR13683:SF903">
    <property type="entry name" value="PEPTIDASE A1 DOMAIN-CONTAINING PROTEIN"/>
    <property type="match status" value="1"/>
</dbReference>
<dbReference type="InterPro" id="IPR001461">
    <property type="entry name" value="Aspartic_peptidase_A1"/>
</dbReference>
<keyword evidence="9" id="KW-1133">Transmembrane helix</keyword>
<dbReference type="OrthoDB" id="2747330at2759"/>
<dbReference type="SUPFAM" id="SSF50630">
    <property type="entry name" value="Acid proteases"/>
    <property type="match status" value="1"/>
</dbReference>
<feature type="region of interest" description="Disordered" evidence="8">
    <location>
        <begin position="437"/>
        <end position="467"/>
    </location>
</feature>
<feature type="active site" evidence="6">
    <location>
        <position position="302"/>
    </location>
</feature>
<dbReference type="PRINTS" id="PR00792">
    <property type="entry name" value="PEPSIN"/>
</dbReference>
<dbReference type="GO" id="GO:0004190">
    <property type="term" value="F:aspartic-type endopeptidase activity"/>
    <property type="evidence" value="ECO:0007669"/>
    <property type="project" value="UniProtKB-KW"/>
</dbReference>
<dbReference type="InterPro" id="IPR032861">
    <property type="entry name" value="TAXi_N"/>
</dbReference>
<gene>
    <name evidence="13" type="primary">LOC116209452</name>
</gene>
<name>A0A6P8E0J8_PUNGR</name>
<evidence type="ECO:0000259" key="11">
    <source>
        <dbReference type="PROSITE" id="PS51767"/>
    </source>
</evidence>
<keyword evidence="10" id="KW-0732">Signal</keyword>
<dbReference type="CDD" id="cd05476">
    <property type="entry name" value="pepsin_A_like_plant"/>
    <property type="match status" value="1"/>
</dbReference>
<dbReference type="InterPro" id="IPR021109">
    <property type="entry name" value="Peptidase_aspartic_dom_sf"/>
</dbReference>
<dbReference type="Proteomes" id="UP000515151">
    <property type="component" value="Chromosome 1"/>
</dbReference>
<feature type="region of interest" description="Disordered" evidence="8">
    <location>
        <begin position="39"/>
        <end position="74"/>
    </location>
</feature>
<dbReference type="Pfam" id="PF14541">
    <property type="entry name" value="TAXi_C"/>
    <property type="match status" value="1"/>
</dbReference>
<dbReference type="InterPro" id="IPR001969">
    <property type="entry name" value="Aspartic_peptidase_AS"/>
</dbReference>
<dbReference type="GO" id="GO:0006508">
    <property type="term" value="P:proteolysis"/>
    <property type="evidence" value="ECO:0007669"/>
    <property type="project" value="UniProtKB-KW"/>
</dbReference>
<feature type="domain" description="Peptidase A1" evidence="11">
    <location>
        <begin position="88"/>
        <end position="426"/>
    </location>
</feature>
<evidence type="ECO:0000256" key="4">
    <source>
        <dbReference type="ARBA" id="ARBA00022801"/>
    </source>
</evidence>
<dbReference type="Pfam" id="PF14543">
    <property type="entry name" value="TAXi_N"/>
    <property type="match status" value="1"/>
</dbReference>
<dbReference type="RefSeq" id="XP_031398961.1">
    <property type="nucleotide sequence ID" value="XM_031543101.1"/>
</dbReference>
<organism evidence="12 13">
    <name type="scientific">Punica granatum</name>
    <name type="common">Pomegranate</name>
    <dbReference type="NCBI Taxonomy" id="22663"/>
    <lineage>
        <taxon>Eukaryota</taxon>
        <taxon>Viridiplantae</taxon>
        <taxon>Streptophyta</taxon>
        <taxon>Embryophyta</taxon>
        <taxon>Tracheophyta</taxon>
        <taxon>Spermatophyta</taxon>
        <taxon>Magnoliopsida</taxon>
        <taxon>eudicotyledons</taxon>
        <taxon>Gunneridae</taxon>
        <taxon>Pentapetalae</taxon>
        <taxon>rosids</taxon>
        <taxon>malvids</taxon>
        <taxon>Myrtales</taxon>
        <taxon>Lythraceae</taxon>
        <taxon>Punica</taxon>
    </lineage>
</organism>
<evidence type="ECO:0000256" key="6">
    <source>
        <dbReference type="PIRSR" id="PIRSR601461-1"/>
    </source>
</evidence>
<comment type="similarity">
    <text evidence="1 7">Belongs to the peptidase A1 family.</text>
</comment>
<dbReference type="FunFam" id="2.40.70.10:FF:000025">
    <property type="entry name" value="Aspartyl protease family protein"/>
    <property type="match status" value="1"/>
</dbReference>
<keyword evidence="9" id="KW-0812">Transmembrane</keyword>
<protein>
    <submittedName>
        <fullName evidence="13">Aspartic proteinase-like protein 2</fullName>
    </submittedName>
</protein>
<evidence type="ECO:0000256" key="5">
    <source>
        <dbReference type="ARBA" id="ARBA00023180"/>
    </source>
</evidence>
<keyword evidence="4 7" id="KW-0378">Hydrolase</keyword>
<keyword evidence="2 7" id="KW-0645">Protease</keyword>
<evidence type="ECO:0000256" key="8">
    <source>
        <dbReference type="SAM" id="MobiDB-lite"/>
    </source>
</evidence>
<evidence type="ECO:0000256" key="2">
    <source>
        <dbReference type="ARBA" id="ARBA00022670"/>
    </source>
</evidence>